<dbReference type="PANTHER" id="PTHR10044">
    <property type="entry name" value="INHIBITOR OF APOPTOSIS"/>
    <property type="match status" value="1"/>
</dbReference>
<name>A0ABY7EGS0_MYAAR</name>
<dbReference type="CDD" id="cd00022">
    <property type="entry name" value="BIR"/>
    <property type="match status" value="2"/>
</dbReference>
<protein>
    <submittedName>
        <fullName evidence="2">DIAP1-like protein</fullName>
    </submittedName>
</protein>
<dbReference type="Proteomes" id="UP001164746">
    <property type="component" value="Chromosome 6"/>
</dbReference>
<dbReference type="SMART" id="SM00238">
    <property type="entry name" value="BIR"/>
    <property type="match status" value="2"/>
</dbReference>
<evidence type="ECO:0000256" key="1">
    <source>
        <dbReference type="SAM" id="MobiDB-lite"/>
    </source>
</evidence>
<dbReference type="Gene3D" id="1.10.1170.10">
    <property type="entry name" value="Inhibitor Of Apoptosis Protein (2mihbC-IAP-1), Chain A"/>
    <property type="match status" value="2"/>
</dbReference>
<evidence type="ECO:0000313" key="2">
    <source>
        <dbReference type="EMBL" id="WAR09187.1"/>
    </source>
</evidence>
<dbReference type="InterPro" id="IPR050784">
    <property type="entry name" value="IAP"/>
</dbReference>
<gene>
    <name evidence="2" type="ORF">MAR_019145</name>
</gene>
<feature type="compositionally biased region" description="Polar residues" evidence="1">
    <location>
        <begin position="34"/>
        <end position="64"/>
    </location>
</feature>
<organism evidence="2 3">
    <name type="scientific">Mya arenaria</name>
    <name type="common">Soft-shell clam</name>
    <dbReference type="NCBI Taxonomy" id="6604"/>
    <lineage>
        <taxon>Eukaryota</taxon>
        <taxon>Metazoa</taxon>
        <taxon>Spiralia</taxon>
        <taxon>Lophotrochozoa</taxon>
        <taxon>Mollusca</taxon>
        <taxon>Bivalvia</taxon>
        <taxon>Autobranchia</taxon>
        <taxon>Heteroconchia</taxon>
        <taxon>Euheterodonta</taxon>
        <taxon>Imparidentia</taxon>
        <taxon>Neoheterodontei</taxon>
        <taxon>Myida</taxon>
        <taxon>Myoidea</taxon>
        <taxon>Myidae</taxon>
        <taxon>Mya</taxon>
    </lineage>
</organism>
<feature type="non-terminal residue" evidence="2">
    <location>
        <position position="366"/>
    </location>
</feature>
<reference evidence="2" key="1">
    <citation type="submission" date="2022-11" db="EMBL/GenBank/DDBJ databases">
        <title>Centuries of genome instability and evolution in soft-shell clam transmissible cancer (bioRxiv).</title>
        <authorList>
            <person name="Hart S.F.M."/>
            <person name="Yonemitsu M.A."/>
            <person name="Giersch R.M."/>
            <person name="Beal B.F."/>
            <person name="Arriagada G."/>
            <person name="Davis B.W."/>
            <person name="Ostrander E.A."/>
            <person name="Goff S.P."/>
            <person name="Metzger M.J."/>
        </authorList>
    </citation>
    <scope>NUCLEOTIDE SEQUENCE</scope>
    <source>
        <strain evidence="2">MELC-2E11</strain>
        <tissue evidence="2">Siphon/mantle</tissue>
    </source>
</reference>
<feature type="compositionally biased region" description="Polar residues" evidence="1">
    <location>
        <begin position="13"/>
        <end position="26"/>
    </location>
</feature>
<feature type="region of interest" description="Disordered" evidence="1">
    <location>
        <begin position="1"/>
        <end position="64"/>
    </location>
</feature>
<dbReference type="PROSITE" id="PS50143">
    <property type="entry name" value="BIR_REPEAT_2"/>
    <property type="match status" value="2"/>
</dbReference>
<proteinExistence type="predicted"/>
<evidence type="ECO:0000313" key="3">
    <source>
        <dbReference type="Proteomes" id="UP001164746"/>
    </source>
</evidence>
<dbReference type="PANTHER" id="PTHR10044:SF139">
    <property type="entry name" value="DEATH-ASSOCIATED INHIBITOR OF APOPTOSIS 2"/>
    <property type="match status" value="1"/>
</dbReference>
<accession>A0ABY7EGS0</accession>
<feature type="non-terminal residue" evidence="2">
    <location>
        <position position="1"/>
    </location>
</feature>
<keyword evidence="3" id="KW-1185">Reference proteome</keyword>
<dbReference type="InterPro" id="IPR001370">
    <property type="entry name" value="BIR_rpt"/>
</dbReference>
<dbReference type="PROSITE" id="PS01282">
    <property type="entry name" value="BIR_REPEAT_1"/>
    <property type="match status" value="1"/>
</dbReference>
<dbReference type="SUPFAM" id="SSF57924">
    <property type="entry name" value="Inhibitor of apoptosis (IAP) repeat"/>
    <property type="match status" value="2"/>
</dbReference>
<dbReference type="Pfam" id="PF00653">
    <property type="entry name" value="BIR"/>
    <property type="match status" value="2"/>
</dbReference>
<sequence length="366" mass="41040">DLESTPCGERSTGKNPNIYSQRNHSAVSGPGVSINKSRNQEVSRYTSTPPVVSAQTSSIPAPTSIQRTSQPIIVPPFIDNPQPNVTIHSEEEEPPEDIAPDPHDFYSQFYWEDVRLKTFYDWPPNAAVTKQELAKNGFIYQHTADRVQCVFCRACLSNWECGDVVENEHRKLCPECTFAFGYDIRNVPIVRRSTKNENRRPGGSGSHVQRHVAVKVPVTTDDVARLANHFNSHGIRESPTSAGGFAFSGPQSMPIDQSVANSPSSLLGSGGVITEPKYRDWENENTRLMSFRGWPAQMSQIPRQLVDAGLLYMGEGDRCKCYWCGGELYDWEPEHNPWVEHAKWFPQCGYVHNKKGVTFINTVRGV</sequence>
<dbReference type="EMBL" id="CP111017">
    <property type="protein sequence ID" value="WAR09187.1"/>
    <property type="molecule type" value="Genomic_DNA"/>
</dbReference>